<dbReference type="CDD" id="cd06581">
    <property type="entry name" value="TM_PBP1_LivM_like"/>
    <property type="match status" value="1"/>
</dbReference>
<keyword evidence="3 6" id="KW-0812">Transmembrane</keyword>
<comment type="subcellular location">
    <subcellularLocation>
        <location evidence="1">Cell membrane</location>
        <topology evidence="1">Multi-pass membrane protein</topology>
    </subcellularLocation>
</comment>
<dbReference type="RefSeq" id="WP_377211320.1">
    <property type="nucleotide sequence ID" value="NZ_JBHTJV010000002.1"/>
</dbReference>
<reference evidence="8" key="1">
    <citation type="journal article" date="2019" name="Int. J. Syst. Evol. Microbiol.">
        <title>The Global Catalogue of Microorganisms (GCM) 10K type strain sequencing project: providing services to taxonomists for standard genome sequencing and annotation.</title>
        <authorList>
            <consortium name="The Broad Institute Genomics Platform"/>
            <consortium name="The Broad Institute Genome Sequencing Center for Infectious Disease"/>
            <person name="Wu L."/>
            <person name="Ma J."/>
        </authorList>
    </citation>
    <scope>NUCLEOTIDE SEQUENCE [LARGE SCALE GENOMIC DNA]</scope>
    <source>
        <strain evidence="8">CCUG 60023</strain>
    </source>
</reference>
<accession>A0ABW3F8R4</accession>
<dbReference type="Proteomes" id="UP001597101">
    <property type="component" value="Unassembled WGS sequence"/>
</dbReference>
<feature type="transmembrane region" description="Helical" evidence="6">
    <location>
        <begin position="260"/>
        <end position="278"/>
    </location>
</feature>
<evidence type="ECO:0000256" key="1">
    <source>
        <dbReference type="ARBA" id="ARBA00004651"/>
    </source>
</evidence>
<evidence type="ECO:0000256" key="3">
    <source>
        <dbReference type="ARBA" id="ARBA00022692"/>
    </source>
</evidence>
<keyword evidence="5 6" id="KW-0472">Membrane</keyword>
<feature type="transmembrane region" description="Helical" evidence="6">
    <location>
        <begin position="106"/>
        <end position="127"/>
    </location>
</feature>
<feature type="transmembrane region" description="Helical" evidence="6">
    <location>
        <begin position="76"/>
        <end position="94"/>
    </location>
</feature>
<dbReference type="InterPro" id="IPR043428">
    <property type="entry name" value="LivM-like"/>
</dbReference>
<feature type="transmembrane region" description="Helical" evidence="6">
    <location>
        <begin position="134"/>
        <end position="151"/>
    </location>
</feature>
<protein>
    <submittedName>
        <fullName evidence="7">Branched-chain amino acid ABC transporter permease</fullName>
    </submittedName>
</protein>
<dbReference type="PANTHER" id="PTHR30482:SF17">
    <property type="entry name" value="ABC TRANSPORTER ATP-BINDING PROTEIN"/>
    <property type="match status" value="1"/>
</dbReference>
<feature type="transmembrane region" description="Helical" evidence="6">
    <location>
        <begin position="312"/>
        <end position="335"/>
    </location>
</feature>
<evidence type="ECO:0000313" key="8">
    <source>
        <dbReference type="Proteomes" id="UP001597101"/>
    </source>
</evidence>
<sequence>MNGTLTDAARSNDQALSASWYERIPTAYWIIGAVLLLMPLVASGFVLNQIFGWSFILGMIALSLMFLAGYGGMVSLVQMTIAAIAGYMVAIFGVSSIDTISLGWPWWITIPLALMIAVLFGTVVGALAVRTEGIYTIMITLAIASAFFYFTRQNYGVFNGFSGFNGVLPPQLFGVDWRGDLAFYYLSLFWAVLAYIVVLYVSRAPFGLTLQGIRDNPRRMAALGFNVNAHRIAAYAFAALIAGIGGILLTWQSAQISPGTAGTGPVIDILVIAVIGGLNRPIGPFIGALIYVVLKTFAIDILTSLGMSGDRFQLLVGISFLLIVFFSPDGILGLWERWRESRGRDPLTGENQKEAP</sequence>
<dbReference type="InterPro" id="IPR001851">
    <property type="entry name" value="ABC_transp_permease"/>
</dbReference>
<feature type="transmembrane region" description="Helical" evidence="6">
    <location>
        <begin position="26"/>
        <end position="45"/>
    </location>
</feature>
<dbReference type="PANTHER" id="PTHR30482">
    <property type="entry name" value="HIGH-AFFINITY BRANCHED-CHAIN AMINO ACID TRANSPORT SYSTEM PERMEASE"/>
    <property type="match status" value="1"/>
</dbReference>
<dbReference type="EMBL" id="JBHTJV010000002">
    <property type="protein sequence ID" value="MFD0914859.1"/>
    <property type="molecule type" value="Genomic_DNA"/>
</dbReference>
<evidence type="ECO:0000256" key="6">
    <source>
        <dbReference type="SAM" id="Phobius"/>
    </source>
</evidence>
<evidence type="ECO:0000256" key="4">
    <source>
        <dbReference type="ARBA" id="ARBA00022989"/>
    </source>
</evidence>
<keyword evidence="4 6" id="KW-1133">Transmembrane helix</keyword>
<feature type="transmembrane region" description="Helical" evidence="6">
    <location>
        <begin position="232"/>
        <end position="254"/>
    </location>
</feature>
<evidence type="ECO:0000256" key="5">
    <source>
        <dbReference type="ARBA" id="ARBA00023136"/>
    </source>
</evidence>
<organism evidence="7 8">
    <name type="scientific">Pseudahrensia aquimaris</name>
    <dbReference type="NCBI Taxonomy" id="744461"/>
    <lineage>
        <taxon>Bacteria</taxon>
        <taxon>Pseudomonadati</taxon>
        <taxon>Pseudomonadota</taxon>
        <taxon>Alphaproteobacteria</taxon>
        <taxon>Hyphomicrobiales</taxon>
        <taxon>Ahrensiaceae</taxon>
        <taxon>Pseudahrensia</taxon>
    </lineage>
</organism>
<dbReference type="Pfam" id="PF02653">
    <property type="entry name" value="BPD_transp_2"/>
    <property type="match status" value="1"/>
</dbReference>
<proteinExistence type="predicted"/>
<feature type="transmembrane region" description="Helical" evidence="6">
    <location>
        <begin position="182"/>
        <end position="201"/>
    </location>
</feature>
<feature type="transmembrane region" description="Helical" evidence="6">
    <location>
        <begin position="285"/>
        <end position="306"/>
    </location>
</feature>
<keyword evidence="8" id="KW-1185">Reference proteome</keyword>
<name>A0ABW3F8R4_9HYPH</name>
<gene>
    <name evidence="7" type="ORF">ACFQ14_00400</name>
</gene>
<feature type="transmembrane region" description="Helical" evidence="6">
    <location>
        <begin position="51"/>
        <end position="69"/>
    </location>
</feature>
<keyword evidence="2" id="KW-1003">Cell membrane</keyword>
<evidence type="ECO:0000313" key="7">
    <source>
        <dbReference type="EMBL" id="MFD0914859.1"/>
    </source>
</evidence>
<evidence type="ECO:0000256" key="2">
    <source>
        <dbReference type="ARBA" id="ARBA00022475"/>
    </source>
</evidence>
<comment type="caution">
    <text evidence="7">The sequence shown here is derived from an EMBL/GenBank/DDBJ whole genome shotgun (WGS) entry which is preliminary data.</text>
</comment>